<feature type="region of interest" description="Disordered" evidence="1">
    <location>
        <begin position="1"/>
        <end position="32"/>
    </location>
</feature>
<dbReference type="Gene3D" id="1.10.10.10">
    <property type="entry name" value="Winged helix-like DNA-binding domain superfamily/Winged helix DNA-binding domain"/>
    <property type="match status" value="1"/>
</dbReference>
<dbReference type="Pfam" id="PF03551">
    <property type="entry name" value="PadR"/>
    <property type="match status" value="1"/>
</dbReference>
<dbReference type="EMBL" id="FXUI01000007">
    <property type="protein sequence ID" value="SMP74452.1"/>
    <property type="molecule type" value="Genomic_DNA"/>
</dbReference>
<proteinExistence type="predicted"/>
<dbReference type="PANTHER" id="PTHR43252">
    <property type="entry name" value="TRANSCRIPTIONAL REGULATOR YQJI"/>
    <property type="match status" value="1"/>
</dbReference>
<dbReference type="InterPro" id="IPR036390">
    <property type="entry name" value="WH_DNA-bd_sf"/>
</dbReference>
<dbReference type="InterPro" id="IPR036388">
    <property type="entry name" value="WH-like_DNA-bd_sf"/>
</dbReference>
<evidence type="ECO:0000313" key="4">
    <source>
        <dbReference type="Proteomes" id="UP001157910"/>
    </source>
</evidence>
<feature type="compositionally biased region" description="Basic and acidic residues" evidence="1">
    <location>
        <begin position="1"/>
        <end position="24"/>
    </location>
</feature>
<comment type="caution">
    <text evidence="3">The sequence shown here is derived from an EMBL/GenBank/DDBJ whole genome shotgun (WGS) entry which is preliminary data.</text>
</comment>
<reference evidence="3 4" key="1">
    <citation type="submission" date="2017-05" db="EMBL/GenBank/DDBJ databases">
        <authorList>
            <person name="Varghese N."/>
            <person name="Submissions S."/>
        </authorList>
    </citation>
    <scope>NUCLEOTIDE SEQUENCE [LARGE SCALE GENOMIC DNA]</scope>
    <source>
        <strain evidence="3 4">SM16</strain>
    </source>
</reference>
<evidence type="ECO:0000259" key="2">
    <source>
        <dbReference type="Pfam" id="PF03551"/>
    </source>
</evidence>
<evidence type="ECO:0000313" key="3">
    <source>
        <dbReference type="EMBL" id="SMP74452.1"/>
    </source>
</evidence>
<dbReference type="InterPro" id="IPR005149">
    <property type="entry name" value="Tscrpt_reg_PadR_N"/>
</dbReference>
<keyword evidence="4" id="KW-1185">Reference proteome</keyword>
<accession>A0ABY1QMZ7</accession>
<evidence type="ECO:0000256" key="1">
    <source>
        <dbReference type="SAM" id="MobiDB-lite"/>
    </source>
</evidence>
<name>A0ABY1QMZ7_9SPHN</name>
<gene>
    <name evidence="3" type="ORF">SAMN06296065_10773</name>
</gene>
<dbReference type="Proteomes" id="UP001157910">
    <property type="component" value="Unassembled WGS sequence"/>
</dbReference>
<dbReference type="RefSeq" id="WP_283406488.1">
    <property type="nucleotide sequence ID" value="NZ_FXUI01000007.1"/>
</dbReference>
<sequence>MNDMKCIDADRAERGARRGRDGSRRHAGGGVFAKGFPGGGGRGWGMGPDGGGFGGGGARGGARRKRLFDQAELQLLMLALIVEAPRHGYELIREVEALSGGEYAPSPGVVYPALIFMEETGLIAPAADEASRSKAFAATERGIARVREQEDSIAELKGRLSALLEQRDRIDPAPVRRAFHALKTAVFDRLSQEGTDRDFILKVADVIDDATRTIERI</sequence>
<feature type="domain" description="Transcription regulator PadR N-terminal" evidence="2">
    <location>
        <begin position="77"/>
        <end position="147"/>
    </location>
</feature>
<organism evidence="3 4">
    <name type="scientific">Novosphingobium panipatense</name>
    <dbReference type="NCBI Taxonomy" id="428991"/>
    <lineage>
        <taxon>Bacteria</taxon>
        <taxon>Pseudomonadati</taxon>
        <taxon>Pseudomonadota</taxon>
        <taxon>Alphaproteobacteria</taxon>
        <taxon>Sphingomonadales</taxon>
        <taxon>Sphingomonadaceae</taxon>
        <taxon>Novosphingobium</taxon>
    </lineage>
</organism>
<dbReference type="SUPFAM" id="SSF46785">
    <property type="entry name" value="Winged helix' DNA-binding domain"/>
    <property type="match status" value="1"/>
</dbReference>
<dbReference type="PANTHER" id="PTHR43252:SF7">
    <property type="entry name" value="TRANSCRIPTIONAL REGULATOR YQJI"/>
    <property type="match status" value="1"/>
</dbReference>
<protein>
    <submittedName>
        <fullName evidence="3">Transcriptional regulator, PadR family</fullName>
    </submittedName>
</protein>